<dbReference type="PANTHER" id="PTHR46621">
    <property type="entry name" value="SNRNA-ACTIVATING PROTEIN COMPLEX SUBUNIT 4"/>
    <property type="match status" value="1"/>
</dbReference>
<dbReference type="PROSITE" id="PS51294">
    <property type="entry name" value="HTH_MYB"/>
    <property type="match status" value="1"/>
</dbReference>
<evidence type="ECO:0000313" key="8">
    <source>
        <dbReference type="EMBL" id="OHS95435.1"/>
    </source>
</evidence>
<keyword evidence="9" id="KW-1185">Reference proteome</keyword>
<dbReference type="SMART" id="SM00717">
    <property type="entry name" value="SANT"/>
    <property type="match status" value="2"/>
</dbReference>
<evidence type="ECO:0000259" key="6">
    <source>
        <dbReference type="PROSITE" id="PS50090"/>
    </source>
</evidence>
<gene>
    <name evidence="8" type="ORF">TRFO_38498</name>
</gene>
<feature type="domain" description="Myb-like" evidence="6">
    <location>
        <begin position="54"/>
        <end position="104"/>
    </location>
</feature>
<protein>
    <recommendedName>
        <fullName evidence="10">Myb-like DNA-binding domain containing protein</fullName>
    </recommendedName>
</protein>
<keyword evidence="2" id="KW-0238">DNA-binding</keyword>
<evidence type="ECO:0000313" key="9">
    <source>
        <dbReference type="Proteomes" id="UP000179807"/>
    </source>
</evidence>
<dbReference type="Gene3D" id="1.10.10.60">
    <property type="entry name" value="Homeodomain-like"/>
    <property type="match status" value="2"/>
</dbReference>
<dbReference type="GO" id="GO:0042795">
    <property type="term" value="P:snRNA transcription by RNA polymerase II"/>
    <property type="evidence" value="ECO:0007669"/>
    <property type="project" value="TreeGrafter"/>
</dbReference>
<evidence type="ECO:0000259" key="7">
    <source>
        <dbReference type="PROSITE" id="PS51294"/>
    </source>
</evidence>
<feature type="domain" description="HTH myb-type" evidence="7">
    <location>
        <begin position="1"/>
        <end position="57"/>
    </location>
</feature>
<evidence type="ECO:0008006" key="10">
    <source>
        <dbReference type="Google" id="ProtNLM"/>
    </source>
</evidence>
<dbReference type="EMBL" id="MLAK01001247">
    <property type="protein sequence ID" value="OHS95435.1"/>
    <property type="molecule type" value="Genomic_DNA"/>
</dbReference>
<organism evidence="8 9">
    <name type="scientific">Tritrichomonas foetus</name>
    <dbReference type="NCBI Taxonomy" id="1144522"/>
    <lineage>
        <taxon>Eukaryota</taxon>
        <taxon>Metamonada</taxon>
        <taxon>Parabasalia</taxon>
        <taxon>Tritrichomonadida</taxon>
        <taxon>Tritrichomonadidae</taxon>
        <taxon>Tritrichomonas</taxon>
    </lineage>
</organism>
<dbReference type="GeneID" id="94846780"/>
<dbReference type="AlphaFoldDB" id="A0A1J4JCP7"/>
<accession>A0A1J4JCP7</accession>
<dbReference type="CDD" id="cd00167">
    <property type="entry name" value="SANT"/>
    <property type="match status" value="2"/>
</dbReference>
<dbReference type="InterPro" id="IPR051575">
    <property type="entry name" value="Myb-like_DNA-bd"/>
</dbReference>
<feature type="domain" description="Myb-like" evidence="6">
    <location>
        <begin position="2"/>
        <end position="53"/>
    </location>
</feature>
<keyword evidence="4" id="KW-0539">Nucleus</keyword>
<feature type="compositionally biased region" description="Basic and acidic residues" evidence="5">
    <location>
        <begin position="226"/>
        <end position="235"/>
    </location>
</feature>
<dbReference type="GO" id="GO:0000978">
    <property type="term" value="F:RNA polymerase II cis-regulatory region sequence-specific DNA binding"/>
    <property type="evidence" value="ECO:0007669"/>
    <property type="project" value="TreeGrafter"/>
</dbReference>
<name>A0A1J4JCP7_9EUKA</name>
<dbReference type="PANTHER" id="PTHR46621:SF1">
    <property type="entry name" value="SNRNA-ACTIVATING PROTEIN COMPLEX SUBUNIT 4"/>
    <property type="match status" value="1"/>
</dbReference>
<dbReference type="RefSeq" id="XP_068348572.1">
    <property type="nucleotide sequence ID" value="XM_068512076.1"/>
</dbReference>
<keyword evidence="3" id="KW-0804">Transcription</keyword>
<keyword evidence="1" id="KW-0805">Transcription regulation</keyword>
<dbReference type="OrthoDB" id="2143914at2759"/>
<dbReference type="GO" id="GO:0001006">
    <property type="term" value="F:RNA polymerase III type 3 promoter sequence-specific DNA binding"/>
    <property type="evidence" value="ECO:0007669"/>
    <property type="project" value="TreeGrafter"/>
</dbReference>
<dbReference type="VEuPathDB" id="TrichDB:TRFO_38498"/>
<dbReference type="Pfam" id="PF13921">
    <property type="entry name" value="Myb_DNA-bind_6"/>
    <property type="match status" value="1"/>
</dbReference>
<dbReference type="PROSITE" id="PS50090">
    <property type="entry name" value="MYB_LIKE"/>
    <property type="match status" value="2"/>
</dbReference>
<evidence type="ECO:0000256" key="5">
    <source>
        <dbReference type="SAM" id="MobiDB-lite"/>
    </source>
</evidence>
<sequence>MNIKRVRQIFTEAEDARLRSLVKRYGEKNWKRIAERMKDRNVRQCRERWLNALSDRVVKSNWTQEEDELLIAKFNEIGSKWKKMEAFFTGRVQYDLRNRYKTLTRIASAGNSIKSDCRLIDAGKSDITLNDGAGNRIGRELTETFHNERLNTSIERGSTSNGMSNRAYNNTFLNASGDQNAGGFLLPNDAAFHSNHQTAANFANPGNSLFIQKSATGHGQNANNSSHDEVNASPMKEKQNDLVEQLFGDPKMKSEGWNLNGDLFSLEEFWDISQFDFGIF</sequence>
<evidence type="ECO:0000256" key="4">
    <source>
        <dbReference type="ARBA" id="ARBA00023242"/>
    </source>
</evidence>
<dbReference type="InterPro" id="IPR009057">
    <property type="entry name" value="Homeodomain-like_sf"/>
</dbReference>
<dbReference type="Proteomes" id="UP000179807">
    <property type="component" value="Unassembled WGS sequence"/>
</dbReference>
<dbReference type="SUPFAM" id="SSF46689">
    <property type="entry name" value="Homeodomain-like"/>
    <property type="match status" value="1"/>
</dbReference>
<dbReference type="GO" id="GO:0042796">
    <property type="term" value="P:snRNA transcription by RNA polymerase III"/>
    <property type="evidence" value="ECO:0007669"/>
    <property type="project" value="TreeGrafter"/>
</dbReference>
<comment type="caution">
    <text evidence="8">The sequence shown here is derived from an EMBL/GenBank/DDBJ whole genome shotgun (WGS) entry which is preliminary data.</text>
</comment>
<dbReference type="GO" id="GO:0019185">
    <property type="term" value="C:snRNA-activating protein complex"/>
    <property type="evidence" value="ECO:0007669"/>
    <property type="project" value="TreeGrafter"/>
</dbReference>
<evidence type="ECO:0000256" key="1">
    <source>
        <dbReference type="ARBA" id="ARBA00023015"/>
    </source>
</evidence>
<proteinExistence type="predicted"/>
<dbReference type="InterPro" id="IPR017930">
    <property type="entry name" value="Myb_dom"/>
</dbReference>
<feature type="region of interest" description="Disordered" evidence="5">
    <location>
        <begin position="211"/>
        <end position="235"/>
    </location>
</feature>
<reference evidence="8" key="1">
    <citation type="submission" date="2016-10" db="EMBL/GenBank/DDBJ databases">
        <authorList>
            <person name="Benchimol M."/>
            <person name="Almeida L.G."/>
            <person name="Vasconcelos A.T."/>
            <person name="Perreira-Neves A."/>
            <person name="Rosa I.A."/>
            <person name="Tasca T."/>
            <person name="Bogo M.R."/>
            <person name="de Souza W."/>
        </authorList>
    </citation>
    <scope>NUCLEOTIDE SEQUENCE [LARGE SCALE GENOMIC DNA]</scope>
    <source>
        <strain evidence="8">K</strain>
    </source>
</reference>
<feature type="compositionally biased region" description="Polar residues" evidence="5">
    <location>
        <begin position="211"/>
        <end position="225"/>
    </location>
</feature>
<dbReference type="InterPro" id="IPR001005">
    <property type="entry name" value="SANT/Myb"/>
</dbReference>
<evidence type="ECO:0000256" key="3">
    <source>
        <dbReference type="ARBA" id="ARBA00023163"/>
    </source>
</evidence>
<evidence type="ECO:0000256" key="2">
    <source>
        <dbReference type="ARBA" id="ARBA00023125"/>
    </source>
</evidence>